<name>A0A8J3RNI4_9ACTN</name>
<feature type="domain" description="FAD-binding FR-type" evidence="1">
    <location>
        <begin position="28"/>
        <end position="155"/>
    </location>
</feature>
<dbReference type="Proteomes" id="UP000616724">
    <property type="component" value="Unassembled WGS sequence"/>
</dbReference>
<dbReference type="InterPro" id="IPR039261">
    <property type="entry name" value="FNR_nucleotide-bd"/>
</dbReference>
<dbReference type="Pfam" id="PF04954">
    <property type="entry name" value="SIP"/>
    <property type="match status" value="1"/>
</dbReference>
<dbReference type="InterPro" id="IPR013113">
    <property type="entry name" value="SIP_FAD-bd"/>
</dbReference>
<dbReference type="PANTHER" id="PTHR30157:SF0">
    <property type="entry name" value="NADPH-DEPENDENT FERRIC-CHELATE REDUCTASE"/>
    <property type="match status" value="1"/>
</dbReference>
<dbReference type="PROSITE" id="PS51384">
    <property type="entry name" value="FAD_FR"/>
    <property type="match status" value="1"/>
</dbReference>
<sequence>MSTEQTVERTEAQAAGSAAEAAEEILAFRSFRLQVLRTRRLSPSFMRVTFTGDDLAAFADNGHDQRIKIILPLPDGTFSPIGDGSDWYFRWRALPEALRNPIRTYTVRAVRREARELDVDFVLHGDISPASRWATYAAPGHPVVVIGPNAAFPGPAGGQEWAPPAGTARMLLAGDETAVPAIASIAESLPGDARARVLLEVPEAGDELPLTVPPGVEVTWLPREGARHGDLLVPAVREALAGLGVSGGAQEALEDVDVDADILWEVPEPAARGGGFYAWLAGEAGVVKTLRRHLVQEAGVDRSAVAFMGYWRMGRSESE</sequence>
<keyword evidence="3" id="KW-1185">Reference proteome</keyword>
<accession>A0A8J3RNI4</accession>
<dbReference type="InterPro" id="IPR017927">
    <property type="entry name" value="FAD-bd_FR_type"/>
</dbReference>
<proteinExistence type="predicted"/>
<dbReference type="InterPro" id="IPR017938">
    <property type="entry name" value="Riboflavin_synthase-like_b-brl"/>
</dbReference>
<protein>
    <submittedName>
        <fullName evidence="2">Siderophore-interacting protein</fullName>
    </submittedName>
</protein>
<reference evidence="2 3" key="1">
    <citation type="submission" date="2021-01" db="EMBL/GenBank/DDBJ databases">
        <title>Whole genome shotgun sequence of Planobispora longispora NBRC 13918.</title>
        <authorList>
            <person name="Komaki H."/>
            <person name="Tamura T."/>
        </authorList>
    </citation>
    <scope>NUCLEOTIDE SEQUENCE [LARGE SCALE GENOMIC DNA]</scope>
    <source>
        <strain evidence="2 3">NBRC 13918</strain>
    </source>
</reference>
<dbReference type="CDD" id="cd06193">
    <property type="entry name" value="siderophore_interacting"/>
    <property type="match status" value="1"/>
</dbReference>
<dbReference type="SUPFAM" id="SSF63380">
    <property type="entry name" value="Riboflavin synthase domain-like"/>
    <property type="match status" value="1"/>
</dbReference>
<dbReference type="AlphaFoldDB" id="A0A8J3RNI4"/>
<dbReference type="Gene3D" id="3.40.50.80">
    <property type="entry name" value="Nucleotide-binding domain of ferredoxin-NADP reductase (FNR) module"/>
    <property type="match status" value="1"/>
</dbReference>
<dbReference type="EMBL" id="BOOH01000023">
    <property type="protein sequence ID" value="GIH76824.1"/>
    <property type="molecule type" value="Genomic_DNA"/>
</dbReference>
<comment type="caution">
    <text evidence="2">The sequence shown here is derived from an EMBL/GenBank/DDBJ whole genome shotgun (WGS) entry which is preliminary data.</text>
</comment>
<dbReference type="Gene3D" id="2.40.30.10">
    <property type="entry name" value="Translation factors"/>
    <property type="match status" value="1"/>
</dbReference>
<evidence type="ECO:0000313" key="3">
    <source>
        <dbReference type="Proteomes" id="UP000616724"/>
    </source>
</evidence>
<dbReference type="RefSeq" id="WP_239316441.1">
    <property type="nucleotide sequence ID" value="NZ_BOOH01000023.1"/>
</dbReference>
<gene>
    <name evidence="2" type="ORF">Plo01_32530</name>
</gene>
<dbReference type="PANTHER" id="PTHR30157">
    <property type="entry name" value="FERRIC REDUCTASE, NADPH-DEPENDENT"/>
    <property type="match status" value="1"/>
</dbReference>
<dbReference type="GO" id="GO:0016491">
    <property type="term" value="F:oxidoreductase activity"/>
    <property type="evidence" value="ECO:0007669"/>
    <property type="project" value="InterPro"/>
</dbReference>
<evidence type="ECO:0000259" key="1">
    <source>
        <dbReference type="PROSITE" id="PS51384"/>
    </source>
</evidence>
<dbReference type="InterPro" id="IPR007037">
    <property type="entry name" value="SIP_rossman_dom"/>
</dbReference>
<evidence type="ECO:0000313" key="2">
    <source>
        <dbReference type="EMBL" id="GIH76824.1"/>
    </source>
</evidence>
<dbReference type="InterPro" id="IPR039374">
    <property type="entry name" value="SIP_fam"/>
</dbReference>
<dbReference type="Pfam" id="PF08021">
    <property type="entry name" value="FAD_binding_9"/>
    <property type="match status" value="1"/>
</dbReference>
<organism evidence="2 3">
    <name type="scientific">Planobispora longispora</name>
    <dbReference type="NCBI Taxonomy" id="28887"/>
    <lineage>
        <taxon>Bacteria</taxon>
        <taxon>Bacillati</taxon>
        <taxon>Actinomycetota</taxon>
        <taxon>Actinomycetes</taxon>
        <taxon>Streptosporangiales</taxon>
        <taxon>Streptosporangiaceae</taxon>
        <taxon>Planobispora</taxon>
    </lineage>
</organism>